<dbReference type="EMBL" id="CP022572">
    <property type="protein sequence ID" value="AZU62239.1"/>
    <property type="molecule type" value="Genomic_DNA"/>
</dbReference>
<dbReference type="GO" id="GO:0003824">
    <property type="term" value="F:catalytic activity"/>
    <property type="evidence" value="ECO:0007669"/>
    <property type="project" value="InterPro"/>
</dbReference>
<dbReference type="STRING" id="1193713.GCA_001636315_05161"/>
<dbReference type="SUPFAM" id="SSF89796">
    <property type="entry name" value="CoA-transferase family III (CaiB/BaiF)"/>
    <property type="match status" value="1"/>
</dbReference>
<dbReference type="Gene3D" id="3.30.1540.10">
    <property type="entry name" value="formyl-coa transferase, domain 3"/>
    <property type="match status" value="1"/>
</dbReference>
<evidence type="ECO:0000313" key="1">
    <source>
        <dbReference type="EMBL" id="AZU62239.1"/>
    </source>
</evidence>
<keyword evidence="2" id="KW-1185">Reference proteome</keyword>
<dbReference type="Proteomes" id="UP000282892">
    <property type="component" value="Chromosome"/>
</dbReference>
<dbReference type="AlphaFoldDB" id="A0A3T0HYV0"/>
<protein>
    <submittedName>
        <fullName evidence="1">Carnitine dehydratase</fullName>
    </submittedName>
</protein>
<proteinExistence type="predicted"/>
<sequence>MGILTGLKILDFSTLLPGPFATMMLADMGAEVIKVESPTREDLTKHLPPIDGEVSAAFAHLNRSKRSLALDLKKEEAKEIVYQLVQEHDIVVEQFRPGVMERLGIGYEKLKQINPKVIFCSITGYGQTGPLRNRAGHDINYLSLAGAASYSSRKTQAPVPAGIQVADLAGGSMPAVIAILAAVYHRGQTGEGQYIDISITDAVFSLNAMFGSGYLAKGIEPEPESLLLNGGIFYDYYETKDHRYFSVGSLEPPFQEKLCTLIGNPDLIKLSSSQREEDQQVFKKILTKSFKEKTFNEWLEILGEDFDGCVEPVLRFSESVEHPQIKAREMVVSVPKAEGGSQQQIAFPIKFSSQPAQYRFAGVQTGEHSEELLKEAGYNMETIQALSNKGIFGLKNK</sequence>
<name>A0A3T0HYV0_9BACI</name>
<gene>
    <name evidence="1" type="ORF">CHR53_13615</name>
</gene>
<reference evidence="1 2" key="1">
    <citation type="submission" date="2017-07" db="EMBL/GenBank/DDBJ databases">
        <title>The complete genome sequence of Bacillus mesonae strain H20-5, an efficient strain improving plant abiotic stress resistance.</title>
        <authorList>
            <person name="Kim S.Y."/>
            <person name="Song H."/>
            <person name="Sang M.K."/>
            <person name="Weon H.-Y."/>
            <person name="Song J."/>
        </authorList>
    </citation>
    <scope>NUCLEOTIDE SEQUENCE [LARGE SCALE GENOMIC DNA]</scope>
    <source>
        <strain evidence="1 2">H20-5</strain>
    </source>
</reference>
<dbReference type="RefSeq" id="WP_127486964.1">
    <property type="nucleotide sequence ID" value="NZ_CP022572.1"/>
</dbReference>
<dbReference type="InterPro" id="IPR044855">
    <property type="entry name" value="CoA-Trfase_III_dom3_sf"/>
</dbReference>
<organism evidence="1 2">
    <name type="scientific">Neobacillus mesonae</name>
    <dbReference type="NCBI Taxonomy" id="1193713"/>
    <lineage>
        <taxon>Bacteria</taxon>
        <taxon>Bacillati</taxon>
        <taxon>Bacillota</taxon>
        <taxon>Bacilli</taxon>
        <taxon>Bacillales</taxon>
        <taxon>Bacillaceae</taxon>
        <taxon>Neobacillus</taxon>
    </lineage>
</organism>
<dbReference type="OrthoDB" id="9797653at2"/>
<dbReference type="InterPro" id="IPR003673">
    <property type="entry name" value="CoA-Trfase_fam_III"/>
</dbReference>
<dbReference type="PANTHER" id="PTHR48228:SF5">
    <property type="entry name" value="ALPHA-METHYLACYL-COA RACEMASE"/>
    <property type="match status" value="1"/>
</dbReference>
<dbReference type="InterPro" id="IPR050509">
    <property type="entry name" value="CoA-transferase_III"/>
</dbReference>
<dbReference type="Gene3D" id="3.40.50.10540">
    <property type="entry name" value="Crotonobetainyl-coa:carnitine coa-transferase, domain 1"/>
    <property type="match status" value="2"/>
</dbReference>
<accession>A0A3T0HYV0</accession>
<dbReference type="KEGG" id="nmk:CHR53_13615"/>
<dbReference type="Pfam" id="PF02515">
    <property type="entry name" value="CoA_transf_3"/>
    <property type="match status" value="1"/>
</dbReference>
<dbReference type="InterPro" id="IPR023606">
    <property type="entry name" value="CoA-Trfase_III_dom_1_sf"/>
</dbReference>
<dbReference type="PANTHER" id="PTHR48228">
    <property type="entry name" value="SUCCINYL-COA--D-CITRAMALATE COA-TRANSFERASE"/>
    <property type="match status" value="1"/>
</dbReference>
<evidence type="ECO:0000313" key="2">
    <source>
        <dbReference type="Proteomes" id="UP000282892"/>
    </source>
</evidence>